<dbReference type="RefSeq" id="XP_064771626.1">
    <property type="nucleotide sequence ID" value="XM_064915208.1"/>
</dbReference>
<dbReference type="Proteomes" id="UP001498771">
    <property type="component" value="Unassembled WGS sequence"/>
</dbReference>
<name>A0ABR1FFY9_9ASCO</name>
<sequence length="350" mass="41509">MPTSFADLSSHRTPVLRLYRALLRHTRLLSTPPTSPLAADAAFLRSHIRSQFHAFKGLRAPTACRDRLLSAFADERTLRLALRSDSTHDEIRRRVALIKQVNHARDLETKITAAEAAEKKDAKERKRRHITEKYAKPRYLAAVKRQFPRMPPARQRARAKELEEEHTLRARERKKRYYLHHPREPVLVFLQGSYKEYVIRPAWSTPEKRHRVNAKFASRIRTSQKAVDRRAMYEFWAELAAREDEWEMKVEIPNILRQAASAEEEGGKKAEMMEVVERYAGCTYQELHRKLVTEAYKQYMATRNGIRATRQRTVNFLEFQKWQVHRWRPQIKKHFTFTEQELQDAWLEVE</sequence>
<evidence type="ECO:0008006" key="3">
    <source>
        <dbReference type="Google" id="ProtNLM"/>
    </source>
</evidence>
<dbReference type="EMBL" id="JBBJBU010000001">
    <property type="protein sequence ID" value="KAK7208593.1"/>
    <property type="molecule type" value="Genomic_DNA"/>
</dbReference>
<accession>A0ABR1FFY9</accession>
<comment type="caution">
    <text evidence="1">The sequence shown here is derived from an EMBL/GenBank/DDBJ whole genome shotgun (WGS) entry which is preliminary data.</text>
</comment>
<reference evidence="1 2" key="1">
    <citation type="submission" date="2024-03" db="EMBL/GenBank/DDBJ databases">
        <title>Genome-scale model development and genomic sequencing of the oleaginous clade Lipomyces.</title>
        <authorList>
            <consortium name="Lawrence Berkeley National Laboratory"/>
            <person name="Czajka J.J."/>
            <person name="Han Y."/>
            <person name="Kim J."/>
            <person name="Mondo S.J."/>
            <person name="Hofstad B.A."/>
            <person name="Robles A."/>
            <person name="Haridas S."/>
            <person name="Riley R."/>
            <person name="LaButti K."/>
            <person name="Pangilinan J."/>
            <person name="Andreopoulos W."/>
            <person name="Lipzen A."/>
            <person name="Yan J."/>
            <person name="Wang M."/>
            <person name="Ng V."/>
            <person name="Grigoriev I.V."/>
            <person name="Spatafora J.W."/>
            <person name="Magnuson J.K."/>
            <person name="Baker S.E."/>
            <person name="Pomraning K.R."/>
        </authorList>
    </citation>
    <scope>NUCLEOTIDE SEQUENCE [LARGE SCALE GENOMIC DNA]</scope>
    <source>
        <strain evidence="1 2">Phaff 52-87</strain>
    </source>
</reference>
<proteinExistence type="predicted"/>
<evidence type="ECO:0000313" key="2">
    <source>
        <dbReference type="Proteomes" id="UP001498771"/>
    </source>
</evidence>
<gene>
    <name evidence="1" type="ORF">BZA70DRAFT_55644</name>
</gene>
<protein>
    <recommendedName>
        <fullName evidence="3">Mitochondrial zinc maintenance protein 1, mitochondrial</fullName>
    </recommendedName>
</protein>
<organism evidence="1 2">
    <name type="scientific">Myxozyma melibiosi</name>
    <dbReference type="NCBI Taxonomy" id="54550"/>
    <lineage>
        <taxon>Eukaryota</taxon>
        <taxon>Fungi</taxon>
        <taxon>Dikarya</taxon>
        <taxon>Ascomycota</taxon>
        <taxon>Saccharomycotina</taxon>
        <taxon>Lipomycetes</taxon>
        <taxon>Lipomycetales</taxon>
        <taxon>Lipomycetaceae</taxon>
        <taxon>Myxozyma</taxon>
    </lineage>
</organism>
<keyword evidence="2" id="KW-1185">Reference proteome</keyword>
<dbReference type="GeneID" id="90040720"/>
<evidence type="ECO:0000313" key="1">
    <source>
        <dbReference type="EMBL" id="KAK7208593.1"/>
    </source>
</evidence>